<evidence type="ECO:0000259" key="2">
    <source>
        <dbReference type="Pfam" id="PF14365"/>
    </source>
</evidence>
<gene>
    <name evidence="3" type="ORF">MtrunA17_Chr3g0135411</name>
</gene>
<keyword evidence="1" id="KW-0472">Membrane</keyword>
<sequence length="113" mass="13041">MNIVPFSAQTSYIIFVLFILNVYKFIECEMGRYKAGMLLLWVFFALCTLEFKVEAKASSPLEREIEAKLKLLNKPAVKSIRSKDGDIIDCVNIYKQLALDHPALKNHIIQVRY</sequence>
<name>A0A396J5B1_MEDTR</name>
<evidence type="ECO:0000256" key="1">
    <source>
        <dbReference type="SAM" id="Phobius"/>
    </source>
</evidence>
<keyword evidence="1" id="KW-1133">Transmembrane helix</keyword>
<dbReference type="Proteomes" id="UP000265566">
    <property type="component" value="Chromosome 3"/>
</dbReference>
<feature type="domain" description="Neprosin activation peptide" evidence="2">
    <location>
        <begin position="79"/>
        <end position="112"/>
    </location>
</feature>
<comment type="caution">
    <text evidence="3">The sequence shown here is derived from an EMBL/GenBank/DDBJ whole genome shotgun (WGS) entry which is preliminary data.</text>
</comment>
<proteinExistence type="predicted"/>
<dbReference type="AlphaFoldDB" id="A0A396J5B1"/>
<dbReference type="Gramene" id="rna19006">
    <property type="protein sequence ID" value="RHN70427.1"/>
    <property type="gene ID" value="gene19006"/>
</dbReference>
<dbReference type="InterPro" id="IPR025521">
    <property type="entry name" value="Neprosin_propep"/>
</dbReference>
<accession>A0A396J5B1</accession>
<reference evidence="3" key="1">
    <citation type="journal article" date="2018" name="Nat. Plants">
        <title>Whole-genome landscape of Medicago truncatula symbiotic genes.</title>
        <authorList>
            <person name="Pecrix Y."/>
            <person name="Gamas P."/>
            <person name="Carrere S."/>
        </authorList>
    </citation>
    <scope>NUCLEOTIDE SEQUENCE</scope>
    <source>
        <tissue evidence="3">Leaves</tissue>
    </source>
</reference>
<organism evidence="3">
    <name type="scientific">Medicago truncatula</name>
    <name type="common">Barrel medic</name>
    <name type="synonym">Medicago tribuloides</name>
    <dbReference type="NCBI Taxonomy" id="3880"/>
    <lineage>
        <taxon>Eukaryota</taxon>
        <taxon>Viridiplantae</taxon>
        <taxon>Streptophyta</taxon>
        <taxon>Embryophyta</taxon>
        <taxon>Tracheophyta</taxon>
        <taxon>Spermatophyta</taxon>
        <taxon>Magnoliopsida</taxon>
        <taxon>eudicotyledons</taxon>
        <taxon>Gunneridae</taxon>
        <taxon>Pentapetalae</taxon>
        <taxon>rosids</taxon>
        <taxon>fabids</taxon>
        <taxon>Fabales</taxon>
        <taxon>Fabaceae</taxon>
        <taxon>Papilionoideae</taxon>
        <taxon>50 kb inversion clade</taxon>
        <taxon>NPAAA clade</taxon>
        <taxon>Hologalegina</taxon>
        <taxon>IRL clade</taxon>
        <taxon>Trifolieae</taxon>
        <taxon>Medicago</taxon>
    </lineage>
</organism>
<protein>
    <submittedName>
        <fullName evidence="3">Putative neprosin activation peptide</fullName>
    </submittedName>
</protein>
<dbReference type="EMBL" id="PSQE01000003">
    <property type="protein sequence ID" value="RHN70427.1"/>
    <property type="molecule type" value="Genomic_DNA"/>
</dbReference>
<keyword evidence="1" id="KW-0812">Transmembrane</keyword>
<feature type="transmembrane region" description="Helical" evidence="1">
    <location>
        <begin position="6"/>
        <end position="23"/>
    </location>
</feature>
<evidence type="ECO:0000313" key="3">
    <source>
        <dbReference type="EMBL" id="RHN70427.1"/>
    </source>
</evidence>
<dbReference type="Pfam" id="PF14365">
    <property type="entry name" value="Neprosin_AP"/>
    <property type="match status" value="1"/>
</dbReference>